<evidence type="ECO:0000313" key="2">
    <source>
        <dbReference type="Proteomes" id="UP001626550"/>
    </source>
</evidence>
<accession>A0ABD2PQE6</accession>
<protein>
    <submittedName>
        <fullName evidence="1">Uncharacterized protein</fullName>
    </submittedName>
</protein>
<gene>
    <name evidence="1" type="ORF">Ciccas_011980</name>
</gene>
<proteinExistence type="predicted"/>
<dbReference type="AlphaFoldDB" id="A0ABD2PQE6"/>
<dbReference type="EMBL" id="JBJKFK010003875">
    <property type="protein sequence ID" value="KAL3309474.1"/>
    <property type="molecule type" value="Genomic_DNA"/>
</dbReference>
<organism evidence="1 2">
    <name type="scientific">Cichlidogyrus casuarinus</name>
    <dbReference type="NCBI Taxonomy" id="1844966"/>
    <lineage>
        <taxon>Eukaryota</taxon>
        <taxon>Metazoa</taxon>
        <taxon>Spiralia</taxon>
        <taxon>Lophotrochozoa</taxon>
        <taxon>Platyhelminthes</taxon>
        <taxon>Monogenea</taxon>
        <taxon>Monopisthocotylea</taxon>
        <taxon>Dactylogyridea</taxon>
        <taxon>Ancyrocephalidae</taxon>
        <taxon>Cichlidogyrus</taxon>
    </lineage>
</organism>
<dbReference type="Proteomes" id="UP001626550">
    <property type="component" value="Unassembled WGS sequence"/>
</dbReference>
<keyword evidence="2" id="KW-1185">Reference proteome</keyword>
<name>A0ABD2PQE6_9PLAT</name>
<sequence>MANHRVLATKYLGLKDSESKQSSIERKLKEALARKVPTLMERESQTEEPAKDGEVDQVLDYFKSLLECPERLHALCRQEIQKAYKLVRERDAQIEQLQCQEFSFDLADRTTYVEMRDPVERASSLDQLVLDVNNRLNQT</sequence>
<reference evidence="1 2" key="1">
    <citation type="submission" date="2024-11" db="EMBL/GenBank/DDBJ databases">
        <title>Adaptive evolution of stress response genes in parasites aligns with host niche diversity.</title>
        <authorList>
            <person name="Hahn C."/>
            <person name="Resl P."/>
        </authorList>
    </citation>
    <scope>NUCLEOTIDE SEQUENCE [LARGE SCALE GENOMIC DNA]</scope>
    <source>
        <strain evidence="1">EGGRZ-B1_66</strain>
        <tissue evidence="1">Body</tissue>
    </source>
</reference>
<comment type="caution">
    <text evidence="1">The sequence shown here is derived from an EMBL/GenBank/DDBJ whole genome shotgun (WGS) entry which is preliminary data.</text>
</comment>
<evidence type="ECO:0000313" key="1">
    <source>
        <dbReference type="EMBL" id="KAL3309474.1"/>
    </source>
</evidence>